<dbReference type="RefSeq" id="WP_071086182.1">
    <property type="nucleotide sequence ID" value="NZ_MBLM01000126.1"/>
</dbReference>
<dbReference type="InterPro" id="IPR025971">
    <property type="entry name" value="LppP/LprE"/>
</dbReference>
<keyword evidence="3" id="KW-0472">Membrane</keyword>
<evidence type="ECO:0000256" key="5">
    <source>
        <dbReference type="ARBA" id="ARBA00023288"/>
    </source>
</evidence>
<feature type="chain" id="PRO_5010283873" description="LppP/LprE lipoprotein" evidence="7">
    <location>
        <begin position="26"/>
        <end position="186"/>
    </location>
</feature>
<feature type="region of interest" description="Disordered" evidence="6">
    <location>
        <begin position="28"/>
        <end position="56"/>
    </location>
</feature>
<evidence type="ECO:0000256" key="4">
    <source>
        <dbReference type="ARBA" id="ARBA00023139"/>
    </source>
</evidence>
<keyword evidence="2 7" id="KW-0732">Signal</keyword>
<evidence type="ECO:0000256" key="1">
    <source>
        <dbReference type="ARBA" id="ARBA00022475"/>
    </source>
</evidence>
<evidence type="ECO:0000256" key="3">
    <source>
        <dbReference type="ARBA" id="ARBA00023136"/>
    </source>
</evidence>
<evidence type="ECO:0000313" key="8">
    <source>
        <dbReference type="EMBL" id="OHV34718.1"/>
    </source>
</evidence>
<evidence type="ECO:0000256" key="7">
    <source>
        <dbReference type="SAM" id="SignalP"/>
    </source>
</evidence>
<dbReference type="EMBL" id="MBLM01000126">
    <property type="protein sequence ID" value="OHV34718.1"/>
    <property type="molecule type" value="Genomic_DNA"/>
</dbReference>
<name>A0A1S1QIW5_9ACTN</name>
<dbReference type="Pfam" id="PF14041">
    <property type="entry name" value="Lipoprotein_21"/>
    <property type="match status" value="1"/>
</dbReference>
<feature type="signal peptide" evidence="7">
    <location>
        <begin position="1"/>
        <end position="25"/>
    </location>
</feature>
<protein>
    <recommendedName>
        <fullName evidence="10">LppP/LprE lipoprotein</fullName>
    </recommendedName>
</protein>
<keyword evidence="5" id="KW-0449">Lipoprotein</keyword>
<organism evidence="8 9">
    <name type="scientific">Parafrankia colletiae</name>
    <dbReference type="NCBI Taxonomy" id="573497"/>
    <lineage>
        <taxon>Bacteria</taxon>
        <taxon>Bacillati</taxon>
        <taxon>Actinomycetota</taxon>
        <taxon>Actinomycetes</taxon>
        <taxon>Frankiales</taxon>
        <taxon>Frankiaceae</taxon>
        <taxon>Parafrankia</taxon>
    </lineage>
</organism>
<evidence type="ECO:0000256" key="6">
    <source>
        <dbReference type="SAM" id="MobiDB-lite"/>
    </source>
</evidence>
<feature type="compositionally biased region" description="Pro residues" evidence="6">
    <location>
        <begin position="37"/>
        <end position="47"/>
    </location>
</feature>
<keyword evidence="4" id="KW-0564">Palmitate</keyword>
<evidence type="ECO:0000256" key="2">
    <source>
        <dbReference type="ARBA" id="ARBA00022729"/>
    </source>
</evidence>
<sequence length="186" mass="18775">MRRIVLIFVLTVTALLAGAMSAAFATPSASVPGTSAPTPPGTAPPGTPGAGSAAAVPGGGLSAAQAASLVRSQGYTPLGVSGYEPGFALSVIVGRLSTSADGHPQQAFFFHQGRYVGTGTTPSAGVRWIWSTSDVVALQYDLYRPGDPMCCPSAGAATVRFGWDGSGVVPLDPIPSSDWSAPLSRR</sequence>
<gene>
    <name evidence="8" type="ORF">CC117_21015</name>
</gene>
<accession>A0A1S1QIW5</accession>
<dbReference type="AlphaFoldDB" id="A0A1S1QIW5"/>
<evidence type="ECO:0000313" key="9">
    <source>
        <dbReference type="Proteomes" id="UP000179627"/>
    </source>
</evidence>
<evidence type="ECO:0008006" key="10">
    <source>
        <dbReference type="Google" id="ProtNLM"/>
    </source>
</evidence>
<dbReference type="Proteomes" id="UP000179627">
    <property type="component" value="Unassembled WGS sequence"/>
</dbReference>
<keyword evidence="1" id="KW-1003">Cell membrane</keyword>
<comment type="caution">
    <text evidence="8">The sequence shown here is derived from an EMBL/GenBank/DDBJ whole genome shotgun (WGS) entry which is preliminary data.</text>
</comment>
<keyword evidence="9" id="KW-1185">Reference proteome</keyword>
<reference evidence="9" key="1">
    <citation type="submission" date="2016-07" db="EMBL/GenBank/DDBJ databases">
        <title>Sequence Frankia sp. strain CcI1.17.</title>
        <authorList>
            <person name="Ghodhbane-Gtari F."/>
            <person name="Swanson E."/>
            <person name="Gueddou A."/>
            <person name="Morris K."/>
            <person name="Hezbri K."/>
            <person name="Ktari A."/>
            <person name="Nouioui I."/>
            <person name="Abebe-Akele F."/>
            <person name="Simpson S."/>
            <person name="Thomas K."/>
            <person name="Gtari M."/>
            <person name="Tisa L.S."/>
            <person name="Hurst S."/>
        </authorList>
    </citation>
    <scope>NUCLEOTIDE SEQUENCE [LARGE SCALE GENOMIC DNA]</scope>
    <source>
        <strain evidence="9">Cc1.17</strain>
    </source>
</reference>
<proteinExistence type="predicted"/>